<dbReference type="RefSeq" id="WP_013072690.1">
    <property type="nucleotide sequence ID" value="NC_014041.1"/>
</dbReference>
<feature type="signal peptide" evidence="1">
    <location>
        <begin position="1"/>
        <end position="23"/>
    </location>
</feature>
<dbReference type="HOGENOM" id="CLU_1531965_0_0_10"/>
<keyword evidence="1" id="KW-0732">Signal</keyword>
<proteinExistence type="predicted"/>
<dbReference type="AlphaFoldDB" id="D5BIW0"/>
<dbReference type="eggNOG" id="ENOG503321T">
    <property type="taxonomic scope" value="Bacteria"/>
</dbReference>
<dbReference type="KEGG" id="zpr:ZPR_3277"/>
<dbReference type="OrthoDB" id="1363339at2"/>
<sequence>MKKNLQHLISASALALFVFIAFGSMDDESSNEPTASEKIQADESLTQAQKDSLLVIERQKEIETRENQTVYASDLYYTYQQNEVSTDNNFKGKYFYVEGFVEYIKKDILDDIYVTLKTGEVIGSVQCYLDDANVAAQLKKGQRITVYGKCDGLIMMNVLMKNCKVVENLSDLKNQ</sequence>
<dbReference type="Proteomes" id="UP000001654">
    <property type="component" value="Chromosome"/>
</dbReference>
<feature type="chain" id="PRO_5003068997" description="tRNA_anti-like" evidence="1">
    <location>
        <begin position="24"/>
        <end position="175"/>
    </location>
</feature>
<evidence type="ECO:0000313" key="3">
    <source>
        <dbReference type="Proteomes" id="UP000001654"/>
    </source>
</evidence>
<evidence type="ECO:0000256" key="1">
    <source>
        <dbReference type="SAM" id="SignalP"/>
    </source>
</evidence>
<organism evidence="2 3">
    <name type="scientific">Zunongwangia profunda (strain DSM 18752 / CCTCC AB 206139 / SM-A87)</name>
    <name type="common">Wangia profunda</name>
    <dbReference type="NCBI Taxonomy" id="655815"/>
    <lineage>
        <taxon>Bacteria</taxon>
        <taxon>Pseudomonadati</taxon>
        <taxon>Bacteroidota</taxon>
        <taxon>Flavobacteriia</taxon>
        <taxon>Flavobacteriales</taxon>
        <taxon>Flavobacteriaceae</taxon>
        <taxon>Zunongwangia</taxon>
    </lineage>
</organism>
<reference evidence="2 3" key="1">
    <citation type="journal article" date="2010" name="BMC Genomics">
        <title>The complete genome of Zunongwangia profunda SM-A87 reveals its adaptation to the deep-sea environment and ecological role in sedimentary organic nitrogen degradation.</title>
        <authorList>
            <person name="Qin Q.L."/>
            <person name="Zhang X.Y."/>
            <person name="Wang X.M."/>
            <person name="Liu G.M."/>
            <person name="Chen X.L."/>
            <person name="Xie B.B."/>
            <person name="Dang H.Y."/>
            <person name="Zhou B.C."/>
            <person name="Yu J."/>
            <person name="Zhang Y.Z."/>
        </authorList>
    </citation>
    <scope>NUCLEOTIDE SEQUENCE [LARGE SCALE GENOMIC DNA]</scope>
    <source>
        <strain evidence="3">DSM 18752 / CCTCC AB 206139 / SM-A87</strain>
    </source>
</reference>
<accession>D5BIW0</accession>
<dbReference type="Pfam" id="PF12869">
    <property type="entry name" value="tRNA_anti-like"/>
    <property type="match status" value="1"/>
</dbReference>
<dbReference type="EMBL" id="CP001650">
    <property type="protein sequence ID" value="ADF53593.1"/>
    <property type="molecule type" value="Genomic_DNA"/>
</dbReference>
<keyword evidence="3" id="KW-1185">Reference proteome</keyword>
<dbReference type="InterPro" id="IPR024422">
    <property type="entry name" value="Protein_unknown_function_OB"/>
</dbReference>
<evidence type="ECO:0000313" key="2">
    <source>
        <dbReference type="EMBL" id="ADF53593.1"/>
    </source>
</evidence>
<gene>
    <name evidence="2" type="ordered locus">ZPR_3277</name>
</gene>
<evidence type="ECO:0008006" key="4">
    <source>
        <dbReference type="Google" id="ProtNLM"/>
    </source>
</evidence>
<protein>
    <recommendedName>
        <fullName evidence="4">tRNA_anti-like</fullName>
    </recommendedName>
</protein>
<name>D5BIW0_ZUNPS</name>